<dbReference type="Gene3D" id="1.10.10.60">
    <property type="entry name" value="Homeodomain-like"/>
    <property type="match status" value="2"/>
</dbReference>
<evidence type="ECO:0000259" key="4">
    <source>
        <dbReference type="PROSITE" id="PS01124"/>
    </source>
</evidence>
<dbReference type="SMART" id="SM00342">
    <property type="entry name" value="HTH_ARAC"/>
    <property type="match status" value="1"/>
</dbReference>
<dbReference type="GO" id="GO:0043565">
    <property type="term" value="F:sequence-specific DNA binding"/>
    <property type="evidence" value="ECO:0007669"/>
    <property type="project" value="InterPro"/>
</dbReference>
<proteinExistence type="predicted"/>
<keyword evidence="2" id="KW-0238">DNA-binding</keyword>
<dbReference type="SUPFAM" id="SSF46689">
    <property type="entry name" value="Homeodomain-like"/>
    <property type="match status" value="2"/>
</dbReference>
<dbReference type="Pfam" id="PF12833">
    <property type="entry name" value="HTH_18"/>
    <property type="match status" value="1"/>
</dbReference>
<dbReference type="InterPro" id="IPR018060">
    <property type="entry name" value="HTH_AraC"/>
</dbReference>
<evidence type="ECO:0000313" key="5">
    <source>
        <dbReference type="EMBL" id="MBA6157328.1"/>
    </source>
</evidence>
<dbReference type="InterPro" id="IPR018062">
    <property type="entry name" value="HTH_AraC-typ_CS"/>
</dbReference>
<feature type="domain" description="HTH araC/xylS-type" evidence="4">
    <location>
        <begin position="211"/>
        <end position="309"/>
    </location>
</feature>
<organism evidence="5 6">
    <name type="scientific">Tenacibaculum pelagium</name>
    <dbReference type="NCBI Taxonomy" id="2759527"/>
    <lineage>
        <taxon>Bacteria</taxon>
        <taxon>Pseudomonadati</taxon>
        <taxon>Bacteroidota</taxon>
        <taxon>Flavobacteriia</taxon>
        <taxon>Flavobacteriales</taxon>
        <taxon>Flavobacteriaceae</taxon>
        <taxon>Tenacibaculum</taxon>
    </lineage>
</organism>
<sequence>MKKPSQKIIDVLSNVLSIYKMGNSVICNPTLSGTWGMNFEPDSKAMFHLIQRGSCVLKTKTIKKPIQLMQGDIVLIPRCNGHILADNMDSKTEPFKKVIKRYKELHLNSSLINKTSLLCGVYSFRNYSYNPILSILPEVIHIPSNDVQNNMQLQALIQLISLESKNNEIGSEIVISKLIDAMFIYIVRAWLQKQPKGTTGWLGALKDERIGLAIGLIHKKPSNKWTVGLLAKEVHMSRASFAQKFNDLVGIPPLTYLTKWRMDLSSKLLTDSKHKLIIVASEVGYESENSFSKAFKKIKGISPGEYRNKHS</sequence>
<dbReference type="PANTHER" id="PTHR46796">
    <property type="entry name" value="HTH-TYPE TRANSCRIPTIONAL ACTIVATOR RHAS-RELATED"/>
    <property type="match status" value="1"/>
</dbReference>
<dbReference type="PROSITE" id="PS01124">
    <property type="entry name" value="HTH_ARAC_FAMILY_2"/>
    <property type="match status" value="1"/>
</dbReference>
<keyword evidence="3" id="KW-0804">Transcription</keyword>
<accession>A0A839ASL4</accession>
<gene>
    <name evidence="5" type="ORF">H3Z83_12490</name>
</gene>
<dbReference type="PRINTS" id="PR00032">
    <property type="entry name" value="HTHARAC"/>
</dbReference>
<evidence type="ECO:0000256" key="2">
    <source>
        <dbReference type="ARBA" id="ARBA00023125"/>
    </source>
</evidence>
<protein>
    <submittedName>
        <fullName evidence="5">AraC family transcriptional regulator</fullName>
    </submittedName>
</protein>
<dbReference type="RefSeq" id="WP_182125830.1">
    <property type="nucleotide sequence ID" value="NZ_JACGLS010000008.1"/>
</dbReference>
<evidence type="ECO:0000313" key="6">
    <source>
        <dbReference type="Proteomes" id="UP000563906"/>
    </source>
</evidence>
<reference evidence="5 6" key="1">
    <citation type="submission" date="2020-07" db="EMBL/GenBank/DDBJ databases">
        <title>Bacterium isolated from marine sediment.</title>
        <authorList>
            <person name="Shang D."/>
            <person name="Du Z.-J."/>
        </authorList>
    </citation>
    <scope>NUCLEOTIDE SEQUENCE [LARGE SCALE GENOMIC DNA]</scope>
    <source>
        <strain evidence="5 6">S7007</strain>
    </source>
</reference>
<dbReference type="Pfam" id="PF12852">
    <property type="entry name" value="Cupin_6"/>
    <property type="match status" value="1"/>
</dbReference>
<dbReference type="PROSITE" id="PS00041">
    <property type="entry name" value="HTH_ARAC_FAMILY_1"/>
    <property type="match status" value="1"/>
</dbReference>
<dbReference type="GO" id="GO:0003700">
    <property type="term" value="F:DNA-binding transcription factor activity"/>
    <property type="evidence" value="ECO:0007669"/>
    <property type="project" value="InterPro"/>
</dbReference>
<dbReference type="InterPro" id="IPR009057">
    <property type="entry name" value="Homeodomain-like_sf"/>
</dbReference>
<name>A0A839ASL4_9FLAO</name>
<keyword evidence="6" id="KW-1185">Reference proteome</keyword>
<keyword evidence="1" id="KW-0805">Transcription regulation</keyword>
<dbReference type="InterPro" id="IPR050204">
    <property type="entry name" value="AraC_XylS_family_regulators"/>
</dbReference>
<comment type="caution">
    <text evidence="5">The sequence shown here is derived from an EMBL/GenBank/DDBJ whole genome shotgun (WGS) entry which is preliminary data.</text>
</comment>
<dbReference type="AlphaFoldDB" id="A0A839ASL4"/>
<dbReference type="InterPro" id="IPR020449">
    <property type="entry name" value="Tscrpt_reg_AraC-type_HTH"/>
</dbReference>
<dbReference type="PANTHER" id="PTHR46796:SF7">
    <property type="entry name" value="ARAC FAMILY TRANSCRIPTIONAL REGULATOR"/>
    <property type="match status" value="1"/>
</dbReference>
<dbReference type="InterPro" id="IPR032783">
    <property type="entry name" value="AraC_lig"/>
</dbReference>
<evidence type="ECO:0000256" key="1">
    <source>
        <dbReference type="ARBA" id="ARBA00023015"/>
    </source>
</evidence>
<dbReference type="EMBL" id="JACGLS010000008">
    <property type="protein sequence ID" value="MBA6157328.1"/>
    <property type="molecule type" value="Genomic_DNA"/>
</dbReference>
<evidence type="ECO:0000256" key="3">
    <source>
        <dbReference type="ARBA" id="ARBA00023163"/>
    </source>
</evidence>
<dbReference type="Proteomes" id="UP000563906">
    <property type="component" value="Unassembled WGS sequence"/>
</dbReference>